<feature type="coiled-coil region" evidence="1">
    <location>
        <begin position="5"/>
        <end position="39"/>
    </location>
</feature>
<dbReference type="STRING" id="293826.Amet_3979"/>
<dbReference type="EMBL" id="CP000724">
    <property type="protein sequence ID" value="ABR50064.1"/>
    <property type="molecule type" value="Genomic_DNA"/>
</dbReference>
<dbReference type="Proteomes" id="UP000001572">
    <property type="component" value="Chromosome"/>
</dbReference>
<accession>A6TV46</accession>
<dbReference type="OrthoDB" id="9961451at2"/>
<proteinExistence type="predicted"/>
<evidence type="ECO:0000313" key="2">
    <source>
        <dbReference type="EMBL" id="ABR50064.1"/>
    </source>
</evidence>
<protein>
    <submittedName>
        <fullName evidence="2">Uncharacterized protein</fullName>
    </submittedName>
</protein>
<evidence type="ECO:0000313" key="3">
    <source>
        <dbReference type="Proteomes" id="UP000001572"/>
    </source>
</evidence>
<organism evidence="2 3">
    <name type="scientific">Alkaliphilus metalliredigens (strain QYMF)</name>
    <dbReference type="NCBI Taxonomy" id="293826"/>
    <lineage>
        <taxon>Bacteria</taxon>
        <taxon>Bacillati</taxon>
        <taxon>Bacillota</taxon>
        <taxon>Clostridia</taxon>
        <taxon>Peptostreptococcales</taxon>
        <taxon>Natronincolaceae</taxon>
        <taxon>Alkaliphilus</taxon>
    </lineage>
</organism>
<keyword evidence="1" id="KW-0175">Coiled coil</keyword>
<reference evidence="3" key="1">
    <citation type="journal article" date="2016" name="Genome Announc.">
        <title>Complete genome sequence of Alkaliphilus metalliredigens strain QYMF, an alkaliphilic and metal-reducing bacterium isolated from borax-contaminated leachate ponds.</title>
        <authorList>
            <person name="Hwang C."/>
            <person name="Copeland A."/>
            <person name="Lucas S."/>
            <person name="Lapidus A."/>
            <person name="Barry K."/>
            <person name="Detter J.C."/>
            <person name="Glavina Del Rio T."/>
            <person name="Hammon N."/>
            <person name="Israni S."/>
            <person name="Dalin E."/>
            <person name="Tice H."/>
            <person name="Pitluck S."/>
            <person name="Chertkov O."/>
            <person name="Brettin T."/>
            <person name="Bruce D."/>
            <person name="Han C."/>
            <person name="Schmutz J."/>
            <person name="Larimer F."/>
            <person name="Land M.L."/>
            <person name="Hauser L."/>
            <person name="Kyrpides N."/>
            <person name="Mikhailova N."/>
            <person name="Ye Q."/>
            <person name="Zhou J."/>
            <person name="Richardson P."/>
            <person name="Fields M.W."/>
        </authorList>
    </citation>
    <scope>NUCLEOTIDE SEQUENCE [LARGE SCALE GENOMIC DNA]</scope>
    <source>
        <strain evidence="3">QYMF</strain>
    </source>
</reference>
<dbReference type="KEGG" id="amt:Amet_3979"/>
<sequence>MDKRLEKTLKEEVKLKEQMKVLQDRLNDVEEKREVYEKETLYKTFKETEISLEEYQMIIKNAVNDYMGLNDVIGGKENE</sequence>
<evidence type="ECO:0000256" key="1">
    <source>
        <dbReference type="SAM" id="Coils"/>
    </source>
</evidence>
<dbReference type="AlphaFoldDB" id="A6TV46"/>
<dbReference type="RefSeq" id="WP_012065015.1">
    <property type="nucleotide sequence ID" value="NC_009633.1"/>
</dbReference>
<keyword evidence="3" id="KW-1185">Reference proteome</keyword>
<gene>
    <name evidence="2" type="ordered locus">Amet_3979</name>
</gene>
<dbReference type="HOGENOM" id="CLU_2598279_0_0_9"/>
<name>A6TV46_ALKMQ</name>